<accession>A0A0C3CG63</accession>
<sequence length="61" mass="7297">MRSRHRQTTYLDPRQGNMYPMLCPRPLDVSRVVQVRLGNSERAMAQSEMDHKRQHEFDVKL</sequence>
<evidence type="ECO:0000313" key="2">
    <source>
        <dbReference type="EMBL" id="KIM88742.1"/>
    </source>
</evidence>
<gene>
    <name evidence="2" type="ORF">PILCRDRAFT_813717</name>
</gene>
<name>A0A0C3CG63_PILCF</name>
<protein>
    <submittedName>
        <fullName evidence="2">Uncharacterized protein</fullName>
    </submittedName>
</protein>
<dbReference type="AlphaFoldDB" id="A0A0C3CG63"/>
<dbReference type="Proteomes" id="UP000054166">
    <property type="component" value="Unassembled WGS sequence"/>
</dbReference>
<reference evidence="3" key="2">
    <citation type="submission" date="2015-01" db="EMBL/GenBank/DDBJ databases">
        <title>Evolutionary Origins and Diversification of the Mycorrhizal Mutualists.</title>
        <authorList>
            <consortium name="DOE Joint Genome Institute"/>
            <consortium name="Mycorrhizal Genomics Consortium"/>
            <person name="Kohler A."/>
            <person name="Kuo A."/>
            <person name="Nagy L.G."/>
            <person name="Floudas D."/>
            <person name="Copeland A."/>
            <person name="Barry K.W."/>
            <person name="Cichocki N."/>
            <person name="Veneault-Fourrey C."/>
            <person name="LaButti K."/>
            <person name="Lindquist E.A."/>
            <person name="Lipzen A."/>
            <person name="Lundell T."/>
            <person name="Morin E."/>
            <person name="Murat C."/>
            <person name="Riley R."/>
            <person name="Ohm R."/>
            <person name="Sun H."/>
            <person name="Tunlid A."/>
            <person name="Henrissat B."/>
            <person name="Grigoriev I.V."/>
            <person name="Hibbett D.S."/>
            <person name="Martin F."/>
        </authorList>
    </citation>
    <scope>NUCLEOTIDE SEQUENCE [LARGE SCALE GENOMIC DNA]</scope>
    <source>
        <strain evidence="3">F 1598</strain>
    </source>
</reference>
<keyword evidence="3" id="KW-1185">Reference proteome</keyword>
<reference evidence="2 3" key="1">
    <citation type="submission" date="2014-04" db="EMBL/GenBank/DDBJ databases">
        <authorList>
            <consortium name="DOE Joint Genome Institute"/>
            <person name="Kuo A."/>
            <person name="Tarkka M."/>
            <person name="Buscot F."/>
            <person name="Kohler A."/>
            <person name="Nagy L.G."/>
            <person name="Floudas D."/>
            <person name="Copeland A."/>
            <person name="Barry K.W."/>
            <person name="Cichocki N."/>
            <person name="Veneault-Fourrey C."/>
            <person name="LaButti K."/>
            <person name="Lindquist E.A."/>
            <person name="Lipzen A."/>
            <person name="Lundell T."/>
            <person name="Morin E."/>
            <person name="Murat C."/>
            <person name="Sun H."/>
            <person name="Tunlid A."/>
            <person name="Henrissat B."/>
            <person name="Grigoriev I.V."/>
            <person name="Hibbett D.S."/>
            <person name="Martin F."/>
            <person name="Nordberg H.P."/>
            <person name="Cantor M.N."/>
            <person name="Hua S.X."/>
        </authorList>
    </citation>
    <scope>NUCLEOTIDE SEQUENCE [LARGE SCALE GENOMIC DNA]</scope>
    <source>
        <strain evidence="2 3">F 1598</strain>
    </source>
</reference>
<dbReference type="HOGENOM" id="CLU_2923443_0_0_1"/>
<dbReference type="InParanoid" id="A0A0C3CG63"/>
<feature type="region of interest" description="Disordered" evidence="1">
    <location>
        <begin position="1"/>
        <end position="21"/>
    </location>
</feature>
<organism evidence="2 3">
    <name type="scientific">Piloderma croceum (strain F 1598)</name>
    <dbReference type="NCBI Taxonomy" id="765440"/>
    <lineage>
        <taxon>Eukaryota</taxon>
        <taxon>Fungi</taxon>
        <taxon>Dikarya</taxon>
        <taxon>Basidiomycota</taxon>
        <taxon>Agaricomycotina</taxon>
        <taxon>Agaricomycetes</taxon>
        <taxon>Agaricomycetidae</taxon>
        <taxon>Atheliales</taxon>
        <taxon>Atheliaceae</taxon>
        <taxon>Piloderma</taxon>
    </lineage>
</organism>
<proteinExistence type="predicted"/>
<dbReference type="EMBL" id="KN832976">
    <property type="protein sequence ID" value="KIM88742.1"/>
    <property type="molecule type" value="Genomic_DNA"/>
</dbReference>
<evidence type="ECO:0000313" key="3">
    <source>
        <dbReference type="Proteomes" id="UP000054166"/>
    </source>
</evidence>
<evidence type="ECO:0000256" key="1">
    <source>
        <dbReference type="SAM" id="MobiDB-lite"/>
    </source>
</evidence>